<name>A0ABD3GDN0_9MARC</name>
<reference evidence="3 4" key="1">
    <citation type="submission" date="2024-09" db="EMBL/GenBank/DDBJ databases">
        <title>Chromosome-scale assembly of Riccia sorocarpa.</title>
        <authorList>
            <person name="Paukszto L."/>
        </authorList>
    </citation>
    <scope>NUCLEOTIDE SEQUENCE [LARGE SCALE GENOMIC DNA]</scope>
    <source>
        <strain evidence="3">LP-2024</strain>
        <tissue evidence="3">Aerial parts of the thallus</tissue>
    </source>
</reference>
<accession>A0ABD3GDN0</accession>
<sequence length="617" mass="69232">MWSTHKPPGSRGSTSQPNPTISRKWIRQSIKKPENEDLPSSSTSPVRGLRNIQGVPHTGLPLDNLRSLNHGHKNLRFVHNQSTPIFSKPERIPDSKIKDVRFPVPEHWHRKSFTSSKTKKTSFADSPENQKLFSDMEQKATEETPEEPEVKIPEKQVRSRDGFMTEDQGIGTARGASPIHKAASLHCSINKKKYEEEDSQWKDDDEVSSNGIPTFMLLKTVTEKTPVRGDKELQRKTSTIGVRLEQRAKALRLWHEEGPGVDPGDGPAIEIYNENHIRSAVPAQQVASDLELGSPITSFIRVPVSPGLRLPERVRAEDQRNNLLKGGHGIENMLADLQMRAEALRRTKDPAKYKEEAKACLAMGIIYDNRMEFPKAREQYERFLELCTLLEEPEGMAVAYNFLGCNIQESQDLKLACQRDKIVLVSGSSVVSTEAAIEYEKAASYHLKHAELADVDGKFIAYTNLGLLYATLGKWSEAAKSHKKALKCATFLDSPQEQCIAVGNLGFLLFRRKKTLAAKACLTRYLQICRLLGDIQGQARAHYTLGNIASQLKKYEEAEKEFKSAIKAAKVYGDKQIETFSKVQIGIVKGNQEFSKRKASFEVYNPDISMFMPTDAA</sequence>
<keyword evidence="4" id="KW-1185">Reference proteome</keyword>
<feature type="compositionally biased region" description="Basic and acidic residues" evidence="2">
    <location>
        <begin position="134"/>
        <end position="156"/>
    </location>
</feature>
<comment type="caution">
    <text evidence="3">The sequence shown here is derived from an EMBL/GenBank/DDBJ whole genome shotgun (WGS) entry which is preliminary data.</text>
</comment>
<dbReference type="PANTHER" id="PTHR10098">
    <property type="entry name" value="RAPSYN-RELATED"/>
    <property type="match status" value="1"/>
</dbReference>
<feature type="region of interest" description="Disordered" evidence="2">
    <location>
        <begin position="111"/>
        <end position="156"/>
    </location>
</feature>
<organism evidence="3 4">
    <name type="scientific">Riccia sorocarpa</name>
    <dbReference type="NCBI Taxonomy" id="122646"/>
    <lineage>
        <taxon>Eukaryota</taxon>
        <taxon>Viridiplantae</taxon>
        <taxon>Streptophyta</taxon>
        <taxon>Embryophyta</taxon>
        <taxon>Marchantiophyta</taxon>
        <taxon>Marchantiopsida</taxon>
        <taxon>Marchantiidae</taxon>
        <taxon>Marchantiales</taxon>
        <taxon>Ricciaceae</taxon>
        <taxon>Riccia</taxon>
    </lineage>
</organism>
<feature type="region of interest" description="Disordered" evidence="2">
    <location>
        <begin position="1"/>
        <end position="58"/>
    </location>
</feature>
<evidence type="ECO:0000256" key="2">
    <source>
        <dbReference type="SAM" id="MobiDB-lite"/>
    </source>
</evidence>
<dbReference type="Pfam" id="PF13424">
    <property type="entry name" value="TPR_12"/>
    <property type="match status" value="1"/>
</dbReference>
<feature type="compositionally biased region" description="Basic residues" evidence="2">
    <location>
        <begin position="111"/>
        <end position="120"/>
    </location>
</feature>
<dbReference type="Proteomes" id="UP001633002">
    <property type="component" value="Unassembled WGS sequence"/>
</dbReference>
<evidence type="ECO:0000313" key="4">
    <source>
        <dbReference type="Proteomes" id="UP001633002"/>
    </source>
</evidence>
<dbReference type="Pfam" id="PF13176">
    <property type="entry name" value="TPR_7"/>
    <property type="match status" value="1"/>
</dbReference>
<feature type="compositionally biased region" description="Polar residues" evidence="2">
    <location>
        <begin position="11"/>
        <end position="21"/>
    </location>
</feature>
<keyword evidence="1" id="KW-0802">TPR repeat</keyword>
<dbReference type="PROSITE" id="PS50005">
    <property type="entry name" value="TPR"/>
    <property type="match status" value="1"/>
</dbReference>
<evidence type="ECO:0000313" key="3">
    <source>
        <dbReference type="EMBL" id="KAL3676761.1"/>
    </source>
</evidence>
<dbReference type="AlphaFoldDB" id="A0ABD3GDN0"/>
<dbReference type="InterPro" id="IPR011990">
    <property type="entry name" value="TPR-like_helical_dom_sf"/>
</dbReference>
<feature type="repeat" description="TPR" evidence="1">
    <location>
        <begin position="539"/>
        <end position="572"/>
    </location>
</feature>
<gene>
    <name evidence="3" type="ORF">R1sor_026709</name>
</gene>
<dbReference type="PANTHER" id="PTHR10098:SF108">
    <property type="entry name" value="TETRATRICOPEPTIDE REPEAT PROTEIN 28"/>
    <property type="match status" value="1"/>
</dbReference>
<evidence type="ECO:0000256" key="1">
    <source>
        <dbReference type="PROSITE-ProRule" id="PRU00339"/>
    </source>
</evidence>
<dbReference type="SUPFAM" id="SSF48452">
    <property type="entry name" value="TPR-like"/>
    <property type="match status" value="1"/>
</dbReference>
<protein>
    <submittedName>
        <fullName evidence="3">Uncharacterized protein</fullName>
    </submittedName>
</protein>
<dbReference type="InterPro" id="IPR019734">
    <property type="entry name" value="TPR_rpt"/>
</dbReference>
<dbReference type="SMART" id="SM00028">
    <property type="entry name" value="TPR"/>
    <property type="match status" value="4"/>
</dbReference>
<dbReference type="Gene3D" id="1.25.40.10">
    <property type="entry name" value="Tetratricopeptide repeat domain"/>
    <property type="match status" value="1"/>
</dbReference>
<proteinExistence type="predicted"/>
<dbReference type="EMBL" id="JBJQOH010000008">
    <property type="protein sequence ID" value="KAL3676761.1"/>
    <property type="molecule type" value="Genomic_DNA"/>
</dbReference>